<reference evidence="1" key="1">
    <citation type="submission" date="2024-12" db="EMBL/GenBank/DDBJ databases">
        <title>Comparative genomics and development of molecular markers within Purpureocillium lilacinum and among Purpureocillium species.</title>
        <authorList>
            <person name="Yeh Z.-Y."/>
            <person name="Ni N.-T."/>
            <person name="Lo P.-H."/>
            <person name="Mushyakhwo K."/>
            <person name="Lin C.-F."/>
            <person name="Nai Y.-S."/>
        </authorList>
    </citation>
    <scope>NUCLEOTIDE SEQUENCE</scope>
    <source>
        <strain evidence="1">NCHU-NPUST-175</strain>
    </source>
</reference>
<protein>
    <submittedName>
        <fullName evidence="1">Uncharacterized protein</fullName>
    </submittedName>
</protein>
<evidence type="ECO:0000313" key="2">
    <source>
        <dbReference type="Proteomes" id="UP001638806"/>
    </source>
</evidence>
<sequence length="189" mass="20369">MSVVDPTSRVLRSRFCPEAIEPGVPAARAVKPARRTPRFEQREYIVLFNETLLYRRPATASRAHTSNPSRFPVHAHRTPHTHSPRSSRLCSPNPSDGLRDAHVVGLKLVQADADGDGRGVEQPPEALAEAGVSLLGDIVDENLLEAEVRVQQHGAAEDGVHGGVEGAGGEGSDGQGTRPAARRRSNVQW</sequence>
<organism evidence="1 2">
    <name type="scientific">Purpureocillium lilacinum</name>
    <name type="common">Paecilomyces lilacinus</name>
    <dbReference type="NCBI Taxonomy" id="33203"/>
    <lineage>
        <taxon>Eukaryota</taxon>
        <taxon>Fungi</taxon>
        <taxon>Dikarya</taxon>
        <taxon>Ascomycota</taxon>
        <taxon>Pezizomycotina</taxon>
        <taxon>Sordariomycetes</taxon>
        <taxon>Hypocreomycetidae</taxon>
        <taxon>Hypocreales</taxon>
        <taxon>Ophiocordycipitaceae</taxon>
        <taxon>Purpureocillium</taxon>
    </lineage>
</organism>
<comment type="caution">
    <text evidence="1">The sequence shown here is derived from an EMBL/GenBank/DDBJ whole genome shotgun (WGS) entry which is preliminary data.</text>
</comment>
<accession>A0ACC4DQI8</accession>
<evidence type="ECO:0000313" key="1">
    <source>
        <dbReference type="EMBL" id="KAL3958645.1"/>
    </source>
</evidence>
<keyword evidence="2" id="KW-1185">Reference proteome</keyword>
<dbReference type="Proteomes" id="UP001638806">
    <property type="component" value="Unassembled WGS sequence"/>
</dbReference>
<gene>
    <name evidence="1" type="ORF">ACCO45_006807</name>
</gene>
<proteinExistence type="predicted"/>
<dbReference type="EMBL" id="JBGNUJ010000006">
    <property type="protein sequence ID" value="KAL3958645.1"/>
    <property type="molecule type" value="Genomic_DNA"/>
</dbReference>
<name>A0ACC4DQI8_PURLI</name>